<dbReference type="EMBL" id="JARPWH010000008">
    <property type="protein sequence ID" value="MDT2401496.1"/>
    <property type="molecule type" value="Genomic_DNA"/>
</dbReference>
<reference evidence="10 11" key="1">
    <citation type="submission" date="2017-10" db="EMBL/GenBank/DDBJ databases">
        <title>FDA dAtabase for Regulatory Grade micrObial Sequences (FDA-ARGOS): Supporting development and validation of Infectious Disease Dx tests.</title>
        <authorList>
            <person name="Campos J."/>
            <person name="Goldberg B."/>
            <person name="Tallon L.J."/>
            <person name="Sadzewicz L."/>
            <person name="Sengamalay N."/>
            <person name="Ott S."/>
            <person name="Godinez A."/>
            <person name="Nagaraj S."/>
            <person name="Vyas G."/>
            <person name="Aluvathingal J."/>
            <person name="Nadendla S."/>
            <person name="Geyer C."/>
            <person name="Nandy P."/>
            <person name="Hobson J."/>
            <person name="Sichtig H."/>
        </authorList>
    </citation>
    <scope>NUCLEOTIDE SEQUENCE [LARGE SCALE GENOMIC DNA]</scope>
    <source>
        <strain evidence="10 11">FDAARGOS_185</strain>
    </source>
</reference>
<evidence type="ECO:0000256" key="5">
    <source>
        <dbReference type="ARBA" id="ARBA00022777"/>
    </source>
</evidence>
<organism evidence="9 12">
    <name type="scientific">Enterococcus avium</name>
    <name type="common">Streptococcus avium</name>
    <dbReference type="NCBI Taxonomy" id="33945"/>
    <lineage>
        <taxon>Bacteria</taxon>
        <taxon>Bacillati</taxon>
        <taxon>Bacillota</taxon>
        <taxon>Bacilli</taxon>
        <taxon>Lactobacillales</taxon>
        <taxon>Enterococcaceae</taxon>
        <taxon>Enterococcus</taxon>
    </lineage>
</organism>
<dbReference type="GO" id="GO:0044281">
    <property type="term" value="P:small molecule metabolic process"/>
    <property type="evidence" value="ECO:0007669"/>
    <property type="project" value="UniProtKB-ARBA"/>
</dbReference>
<keyword evidence="2 7" id="KW-0808">Transferase</keyword>
<evidence type="ECO:0000313" key="11">
    <source>
        <dbReference type="Proteomes" id="UP000316316"/>
    </source>
</evidence>
<dbReference type="Gene3D" id="3.40.1190.20">
    <property type="match status" value="1"/>
</dbReference>
<comment type="similarity">
    <text evidence="1">Belongs to the carbohydrate kinase pfkB family.</text>
</comment>
<dbReference type="NCBIfam" id="TIGR03168">
    <property type="entry name" value="1-PFK"/>
    <property type="match status" value="1"/>
</dbReference>
<reference evidence="9" key="2">
    <citation type="submission" date="2023-03" db="EMBL/GenBank/DDBJ databases">
        <authorList>
            <person name="Shen W."/>
            <person name="Cai J."/>
        </authorList>
    </citation>
    <scope>NUCLEOTIDE SEQUENCE</scope>
    <source>
        <strain evidence="9">P33-2</strain>
    </source>
</reference>
<comment type="caution">
    <text evidence="9">The sequence shown here is derived from an EMBL/GenBank/DDBJ whole genome shotgun (WGS) entry which is preliminary data.</text>
</comment>
<comment type="catalytic activity">
    <reaction evidence="7">
        <text>D-tagatofuranose 6-phosphate + ATP = D-tagatofuranose 1,6-bisphosphate + ADP + H(+)</text>
        <dbReference type="Rhea" id="RHEA:12420"/>
        <dbReference type="ChEBI" id="CHEBI:15378"/>
        <dbReference type="ChEBI" id="CHEBI:30616"/>
        <dbReference type="ChEBI" id="CHEBI:58694"/>
        <dbReference type="ChEBI" id="CHEBI:58695"/>
        <dbReference type="ChEBI" id="CHEBI:456216"/>
        <dbReference type="EC" id="2.7.1.144"/>
    </reaction>
</comment>
<dbReference type="Proteomes" id="UP000316316">
    <property type="component" value="Unassembled WGS sequence"/>
</dbReference>
<dbReference type="InterPro" id="IPR029056">
    <property type="entry name" value="Ribokinase-like"/>
</dbReference>
<evidence type="ECO:0000313" key="9">
    <source>
        <dbReference type="EMBL" id="MDT2401496.1"/>
    </source>
</evidence>
<dbReference type="SUPFAM" id="SSF53613">
    <property type="entry name" value="Ribokinase-like"/>
    <property type="match status" value="1"/>
</dbReference>
<dbReference type="GO" id="GO:0008662">
    <property type="term" value="F:1-phosphofructokinase activity"/>
    <property type="evidence" value="ECO:0007669"/>
    <property type="project" value="InterPro"/>
</dbReference>
<dbReference type="PANTHER" id="PTHR46566:SF1">
    <property type="entry name" value="1-PHOSPHOFRUCTOKINASE"/>
    <property type="match status" value="1"/>
</dbReference>
<dbReference type="AlphaFoldDB" id="A0A2N8Q086"/>
<sequence>MSIYTCTLNLAIDLFIETDTMEPFTVNRTKDDDIQANGKGVNVSLILKMLGVDTTALGFRAGFTGNYIEDYLQEKEISTDFIEVPGMTRINVFTQVNQTKEEYKLVNQGPEIPQEKVEVFLDQIRNLQAEDYLCISGSLPRGIESTILVDISRICQERDVHLIIDSSYKEIMDCLPYHPFLLKPNEEELASWFGEIIDSEEAYLFYGQQLIKAGAQNVLLSLGSGGAIFFSQTKIIRGNSPIGKVVNTACAGDTLLGTFLAGYLTEQPLEETLRKSLAAGSSTAFRKGLTDFSDVKELSKQIEIKEEGLKTWEIIN</sequence>
<dbReference type="GO" id="GO:0005524">
    <property type="term" value="F:ATP binding"/>
    <property type="evidence" value="ECO:0007669"/>
    <property type="project" value="UniProtKB-KW"/>
</dbReference>
<name>A0A2N8Q086_ENTAV</name>
<dbReference type="GO" id="GO:0016052">
    <property type="term" value="P:carbohydrate catabolic process"/>
    <property type="evidence" value="ECO:0007669"/>
    <property type="project" value="UniProtKB-ARBA"/>
</dbReference>
<dbReference type="NCBIfam" id="TIGR03828">
    <property type="entry name" value="pfkB"/>
    <property type="match status" value="1"/>
</dbReference>
<accession>A0A2N8Q086</accession>
<dbReference type="CDD" id="cd01164">
    <property type="entry name" value="FruK_PfkB_like"/>
    <property type="match status" value="1"/>
</dbReference>
<comment type="similarity">
    <text evidence="7">Belongs to the carbohydrate kinase PfkB family. LacC subfamily.</text>
</comment>
<dbReference type="GO" id="GO:0005988">
    <property type="term" value="P:lactose metabolic process"/>
    <property type="evidence" value="ECO:0007669"/>
    <property type="project" value="UniProtKB-KW"/>
</dbReference>
<dbReference type="InterPro" id="IPR017583">
    <property type="entry name" value="Tagatose/fructose_Pkinase"/>
</dbReference>
<proteinExistence type="inferred from homology"/>
<keyword evidence="5 10" id="KW-0418">Kinase</keyword>
<comment type="pathway">
    <text evidence="7">Carbohydrate metabolism; D-tagatose 6-phosphate degradation; D-glyceraldehyde 3-phosphate and glycerone phosphate from D-tagatose 6-phosphate: step 1/2.</text>
</comment>
<keyword evidence="4 7" id="KW-0547">Nucleotide-binding</keyword>
<evidence type="ECO:0000313" key="12">
    <source>
        <dbReference type="Proteomes" id="UP001260773"/>
    </source>
</evidence>
<evidence type="ECO:0000256" key="4">
    <source>
        <dbReference type="ARBA" id="ARBA00022741"/>
    </source>
</evidence>
<dbReference type="Pfam" id="PF00294">
    <property type="entry name" value="PfkB"/>
    <property type="match status" value="1"/>
</dbReference>
<dbReference type="InterPro" id="IPR011611">
    <property type="entry name" value="PfkB_dom"/>
</dbReference>
<dbReference type="RefSeq" id="WP_048717774.1">
    <property type="nucleotide sequence ID" value="NZ_CAAKNX010000120.1"/>
</dbReference>
<dbReference type="EMBL" id="PDXQ01000001">
    <property type="protein sequence ID" value="TRZ35285.1"/>
    <property type="molecule type" value="Genomic_DNA"/>
</dbReference>
<gene>
    <name evidence="9" type="primary">pfkB</name>
    <name evidence="10" type="ORF">AUF17_14835</name>
    <name evidence="9" type="ORF">P7D43_03865</name>
</gene>
<evidence type="ECO:0000313" key="10">
    <source>
        <dbReference type="EMBL" id="TRZ35285.1"/>
    </source>
</evidence>
<protein>
    <recommendedName>
        <fullName evidence="7">Tagatose-6-phosphate kinase</fullName>
        <ecNumber evidence="7">2.7.1.144</ecNumber>
    </recommendedName>
</protein>
<dbReference type="EC" id="2.7.1.144" evidence="7"/>
<dbReference type="PIRSF" id="PIRSF000535">
    <property type="entry name" value="1PFK/6PFK/LacC"/>
    <property type="match status" value="1"/>
</dbReference>
<keyword evidence="6 7" id="KW-0067">ATP-binding</keyword>
<dbReference type="GO" id="GO:0009024">
    <property type="term" value="F:tagatose-6-phosphate kinase activity"/>
    <property type="evidence" value="ECO:0007669"/>
    <property type="project" value="UniProtKB-EC"/>
</dbReference>
<evidence type="ECO:0000259" key="8">
    <source>
        <dbReference type="Pfam" id="PF00294"/>
    </source>
</evidence>
<evidence type="ECO:0000256" key="1">
    <source>
        <dbReference type="ARBA" id="ARBA00005380"/>
    </source>
</evidence>
<dbReference type="InterPro" id="IPR022463">
    <property type="entry name" value="1-PFruKinase"/>
</dbReference>
<dbReference type="GO" id="GO:2001059">
    <property type="term" value="P:D-tagatose 6-phosphate catabolic process"/>
    <property type="evidence" value="ECO:0007669"/>
    <property type="project" value="UniProtKB-UniPathway"/>
</dbReference>
<evidence type="ECO:0000256" key="2">
    <source>
        <dbReference type="ARBA" id="ARBA00022679"/>
    </source>
</evidence>
<dbReference type="GO" id="GO:0005829">
    <property type="term" value="C:cytosol"/>
    <property type="evidence" value="ECO:0007669"/>
    <property type="project" value="TreeGrafter"/>
</dbReference>
<evidence type="ECO:0000256" key="3">
    <source>
        <dbReference type="ARBA" id="ARBA00022736"/>
    </source>
</evidence>
<dbReference type="Proteomes" id="UP001260773">
    <property type="component" value="Unassembled WGS sequence"/>
</dbReference>
<evidence type="ECO:0000256" key="7">
    <source>
        <dbReference type="PIRNR" id="PIRNR000535"/>
    </source>
</evidence>
<feature type="domain" description="Carbohydrate kinase PfkB" evidence="8">
    <location>
        <begin position="12"/>
        <end position="291"/>
    </location>
</feature>
<keyword evidence="3 7" id="KW-0423">Lactose metabolism</keyword>
<dbReference type="UniPathway" id="UPA00704">
    <property type="reaction ID" value="UER00715"/>
</dbReference>
<dbReference type="FunFam" id="3.40.1190.20:FF:000001">
    <property type="entry name" value="Phosphofructokinase"/>
    <property type="match status" value="1"/>
</dbReference>
<dbReference type="PANTHER" id="PTHR46566">
    <property type="entry name" value="1-PHOSPHOFRUCTOKINASE-RELATED"/>
    <property type="match status" value="1"/>
</dbReference>
<evidence type="ECO:0000256" key="6">
    <source>
        <dbReference type="ARBA" id="ARBA00022840"/>
    </source>
</evidence>